<name>A0A8X6TI62_NEPPI</name>
<keyword evidence="2" id="KW-1185">Reference proteome</keyword>
<evidence type="ECO:0000313" key="2">
    <source>
        <dbReference type="Proteomes" id="UP000887013"/>
    </source>
</evidence>
<dbReference type="EMBL" id="BMAW01057840">
    <property type="protein sequence ID" value="GFT13262.1"/>
    <property type="molecule type" value="Genomic_DNA"/>
</dbReference>
<reference evidence="1" key="1">
    <citation type="submission" date="2020-08" db="EMBL/GenBank/DDBJ databases">
        <title>Multicomponent nature underlies the extraordinary mechanical properties of spider dragline silk.</title>
        <authorList>
            <person name="Kono N."/>
            <person name="Nakamura H."/>
            <person name="Mori M."/>
            <person name="Yoshida Y."/>
            <person name="Ohtoshi R."/>
            <person name="Malay A.D."/>
            <person name="Moran D.A.P."/>
            <person name="Tomita M."/>
            <person name="Numata K."/>
            <person name="Arakawa K."/>
        </authorList>
    </citation>
    <scope>NUCLEOTIDE SEQUENCE</scope>
</reference>
<evidence type="ECO:0000313" key="1">
    <source>
        <dbReference type="EMBL" id="GFT13262.1"/>
    </source>
</evidence>
<dbReference type="AlphaFoldDB" id="A0A8X6TI62"/>
<dbReference type="Proteomes" id="UP000887013">
    <property type="component" value="Unassembled WGS sequence"/>
</dbReference>
<proteinExistence type="predicted"/>
<accession>A0A8X6TI62</accession>
<organism evidence="1 2">
    <name type="scientific">Nephila pilipes</name>
    <name type="common">Giant wood spider</name>
    <name type="synonym">Nephila maculata</name>
    <dbReference type="NCBI Taxonomy" id="299642"/>
    <lineage>
        <taxon>Eukaryota</taxon>
        <taxon>Metazoa</taxon>
        <taxon>Ecdysozoa</taxon>
        <taxon>Arthropoda</taxon>
        <taxon>Chelicerata</taxon>
        <taxon>Arachnida</taxon>
        <taxon>Araneae</taxon>
        <taxon>Araneomorphae</taxon>
        <taxon>Entelegynae</taxon>
        <taxon>Araneoidea</taxon>
        <taxon>Nephilidae</taxon>
        <taxon>Nephila</taxon>
    </lineage>
</organism>
<gene>
    <name evidence="1" type="ORF">NPIL_414981</name>
</gene>
<protein>
    <submittedName>
        <fullName evidence="1">Uncharacterized protein</fullName>
    </submittedName>
</protein>
<comment type="caution">
    <text evidence="1">The sequence shown here is derived from an EMBL/GenBank/DDBJ whole genome shotgun (WGS) entry which is preliminary data.</text>
</comment>
<sequence>MIDVEETNDNYTTRLVVLSKQESSLKCDFEHQKIVMASEAKNITLEDAILHPGEINLFGEGLSHADAVLDSWANIVKRGMVATATPANTEDFAWTLPRDSSVQLSSVSALTVLVYFTSGSLSET</sequence>
<dbReference type="OrthoDB" id="6429897at2759"/>